<proteinExistence type="predicted"/>
<evidence type="ECO:0000313" key="2">
    <source>
        <dbReference type="EMBL" id="ORY64107.1"/>
    </source>
</evidence>
<protein>
    <submittedName>
        <fullName evidence="2">Glycosyl hydrolase catalytic core-domain-containing protein</fullName>
    </submittedName>
</protein>
<name>A0A1Y2DXZ2_9PEZI</name>
<dbReference type="GeneID" id="63773478"/>
<comment type="caution">
    <text evidence="2">The sequence shown here is derived from an EMBL/GenBank/DDBJ whole genome shotgun (WGS) entry which is preliminary data.</text>
</comment>
<dbReference type="Gene3D" id="3.20.20.80">
    <property type="entry name" value="Glycosidases"/>
    <property type="match status" value="1"/>
</dbReference>
<dbReference type="RefSeq" id="XP_040715521.1">
    <property type="nucleotide sequence ID" value="XM_040857266.1"/>
</dbReference>
<dbReference type="InterPro" id="IPR024655">
    <property type="entry name" value="Asl1_glyco_hydro_catalytic"/>
</dbReference>
<dbReference type="InterPro" id="IPR053183">
    <property type="entry name" value="ASL1"/>
</dbReference>
<reference evidence="2 3" key="1">
    <citation type="submission" date="2016-07" db="EMBL/GenBank/DDBJ databases">
        <title>Pervasive Adenine N6-methylation of Active Genes in Fungi.</title>
        <authorList>
            <consortium name="DOE Joint Genome Institute"/>
            <person name="Mondo S.J."/>
            <person name="Dannebaum R.O."/>
            <person name="Kuo R.C."/>
            <person name="Labutti K."/>
            <person name="Haridas S."/>
            <person name="Kuo A."/>
            <person name="Salamov A."/>
            <person name="Ahrendt S.R."/>
            <person name="Lipzen A."/>
            <person name="Sullivan W."/>
            <person name="Andreopoulos W.B."/>
            <person name="Clum A."/>
            <person name="Lindquist E."/>
            <person name="Daum C."/>
            <person name="Ramamoorthy G.K."/>
            <person name="Gryganskyi A."/>
            <person name="Culley D."/>
            <person name="Magnuson J.K."/>
            <person name="James T.Y."/>
            <person name="O'Malley M.A."/>
            <person name="Stajich J.E."/>
            <person name="Spatafora J.W."/>
            <person name="Visel A."/>
            <person name="Grigoriev I.V."/>
        </authorList>
    </citation>
    <scope>NUCLEOTIDE SEQUENCE [LARGE SCALE GENOMIC DNA]</scope>
    <source>
        <strain evidence="2 3">CBS 129021</strain>
    </source>
</reference>
<dbReference type="GO" id="GO:0071966">
    <property type="term" value="P:fungal-type cell wall polysaccharide metabolic process"/>
    <property type="evidence" value="ECO:0007669"/>
    <property type="project" value="TreeGrafter"/>
</dbReference>
<keyword evidence="3" id="KW-1185">Reference proteome</keyword>
<dbReference type="STRING" id="1141098.A0A1Y2DXZ2"/>
<accession>A0A1Y2DXZ2</accession>
<dbReference type="InterPro" id="IPR017853">
    <property type="entry name" value="GH"/>
</dbReference>
<feature type="domain" description="Asl1-like glycosyl hydrolase catalytic" evidence="1">
    <location>
        <begin position="113"/>
        <end position="343"/>
    </location>
</feature>
<dbReference type="GO" id="GO:0016787">
    <property type="term" value="F:hydrolase activity"/>
    <property type="evidence" value="ECO:0007669"/>
    <property type="project" value="UniProtKB-KW"/>
</dbReference>
<dbReference type="GO" id="GO:0009277">
    <property type="term" value="C:fungal-type cell wall"/>
    <property type="evidence" value="ECO:0007669"/>
    <property type="project" value="TreeGrafter"/>
</dbReference>
<gene>
    <name evidence="2" type="ORF">BCR38DRAFT_369486</name>
</gene>
<evidence type="ECO:0000313" key="3">
    <source>
        <dbReference type="Proteomes" id="UP000193689"/>
    </source>
</evidence>
<keyword evidence="2" id="KW-0378">Hydrolase</keyword>
<dbReference type="PANTHER" id="PTHR34154:SF10">
    <property type="entry name" value="ASL1-LIKE GLYCOSYL HYDROLASE CATALYTIC DOMAIN-CONTAINING PROTEIN"/>
    <property type="match status" value="1"/>
</dbReference>
<dbReference type="AlphaFoldDB" id="A0A1Y2DXZ2"/>
<dbReference type="PANTHER" id="PTHR34154">
    <property type="entry name" value="ALKALI-SENSITIVE LINKAGE PROTEIN 1"/>
    <property type="match status" value="1"/>
</dbReference>
<dbReference type="Pfam" id="PF11790">
    <property type="entry name" value="Glyco_hydro_cc"/>
    <property type="match status" value="1"/>
</dbReference>
<sequence length="346" mass="36442">MFAKYMVPALAASASIQGVAAAGNHRHLHQKKDYQVVATEVDIATQWVTVTVTEGFEPTSTSVASSSAPVVNPVESASTTPESVPVAATPSTSDPVAAVATYTTTSTDGVKRGVAYNDASFVDIIAAAAGNKISWCYNWGSTSDGLKASVDYSAMLWSTRSDFITVWDTNAQAAIDAGSTALLSFNEPDNGGQANMDPASAAAGHIQYMNPYASKARISSPAITSSQEAGQGTDWLEQFFTACNGQCSVDFCAAHWYGPGGEEGADEMLAHLLNVQTACQGKNVWLTEFATVSGDSSTFMTRALDQLDNNPTYSFVERYSYFYLAAGSLMDSATSLSTLGQLYASS</sequence>
<dbReference type="OrthoDB" id="43654at2759"/>
<dbReference type="InParanoid" id="A0A1Y2DXZ2"/>
<evidence type="ECO:0000259" key="1">
    <source>
        <dbReference type="Pfam" id="PF11790"/>
    </source>
</evidence>
<dbReference type="EMBL" id="MCFJ01000007">
    <property type="protein sequence ID" value="ORY64107.1"/>
    <property type="molecule type" value="Genomic_DNA"/>
</dbReference>
<dbReference type="SUPFAM" id="SSF51445">
    <property type="entry name" value="(Trans)glycosidases"/>
    <property type="match status" value="1"/>
</dbReference>
<organism evidence="2 3">
    <name type="scientific">Pseudomassariella vexata</name>
    <dbReference type="NCBI Taxonomy" id="1141098"/>
    <lineage>
        <taxon>Eukaryota</taxon>
        <taxon>Fungi</taxon>
        <taxon>Dikarya</taxon>
        <taxon>Ascomycota</taxon>
        <taxon>Pezizomycotina</taxon>
        <taxon>Sordariomycetes</taxon>
        <taxon>Xylariomycetidae</taxon>
        <taxon>Amphisphaeriales</taxon>
        <taxon>Pseudomassariaceae</taxon>
        <taxon>Pseudomassariella</taxon>
    </lineage>
</organism>
<dbReference type="Proteomes" id="UP000193689">
    <property type="component" value="Unassembled WGS sequence"/>
</dbReference>